<name>A0A2D0MY24_FLAN2</name>
<sequence>MIRTLVDNSLLLNGWFNPVCDQLHNFSTPKPGSMFTRFVFSVVLLGIFQLSFGQDLAILKNGNRLEGEILSRTRQEVVFKIDREATPITIARSEIMLLQYDHRPHFSHSLSFELSMGMPLVDPANTVKELLADEGFDDTRTYVLGLKTKYPVIRRVPSLGLAVNYAVNGRAELGLGYQYKSAYLKGFNATTGNVELNYDNHQLTPVFRHFTRYHNSFLELGFPITSFQLKQVGDNASGDRARDIQAGIKLGGGIVLSQKQLSGLQLRLNYYFNFAPFRIEALQYTSEFYADQTRSLFQDQTVRYHFLEFAMVYSARKWRKR</sequence>
<gene>
    <name evidence="1" type="ORF">CRP01_39160</name>
</gene>
<organism evidence="1 2">
    <name type="scientific">Flavilitoribacter nigricans (strain ATCC 23147 / DSM 23189 / NBRC 102662 / NCIMB 1420 / SS-2)</name>
    <name type="common">Lewinella nigricans</name>
    <dbReference type="NCBI Taxonomy" id="1122177"/>
    <lineage>
        <taxon>Bacteria</taxon>
        <taxon>Pseudomonadati</taxon>
        <taxon>Bacteroidota</taxon>
        <taxon>Saprospiria</taxon>
        <taxon>Saprospirales</taxon>
        <taxon>Lewinellaceae</taxon>
        <taxon>Flavilitoribacter</taxon>
    </lineage>
</organism>
<keyword evidence="2" id="KW-1185">Reference proteome</keyword>
<dbReference type="AlphaFoldDB" id="A0A2D0MY24"/>
<accession>A0A2D0MY24</accession>
<dbReference type="Proteomes" id="UP000223913">
    <property type="component" value="Unassembled WGS sequence"/>
</dbReference>
<reference evidence="1 2" key="1">
    <citation type="submission" date="2017-10" db="EMBL/GenBank/DDBJ databases">
        <title>The draft genome sequence of Lewinella nigricans NBRC 102662.</title>
        <authorList>
            <person name="Wang K."/>
        </authorList>
    </citation>
    <scope>NUCLEOTIDE SEQUENCE [LARGE SCALE GENOMIC DNA]</scope>
    <source>
        <strain evidence="1 2">NBRC 102662</strain>
    </source>
</reference>
<comment type="caution">
    <text evidence="1">The sequence shown here is derived from an EMBL/GenBank/DDBJ whole genome shotgun (WGS) entry which is preliminary data.</text>
</comment>
<dbReference type="EMBL" id="PDUD01000065">
    <property type="protein sequence ID" value="PHN01026.1"/>
    <property type="molecule type" value="Genomic_DNA"/>
</dbReference>
<protein>
    <submittedName>
        <fullName evidence="1">Uncharacterized protein</fullName>
    </submittedName>
</protein>
<evidence type="ECO:0000313" key="1">
    <source>
        <dbReference type="EMBL" id="PHN01026.1"/>
    </source>
</evidence>
<proteinExistence type="predicted"/>
<evidence type="ECO:0000313" key="2">
    <source>
        <dbReference type="Proteomes" id="UP000223913"/>
    </source>
</evidence>